<evidence type="ECO:0000256" key="5">
    <source>
        <dbReference type="ARBA" id="ARBA00023212"/>
    </source>
</evidence>
<keyword evidence="5" id="KW-0206">Cytoskeleton</keyword>
<dbReference type="GO" id="GO:0005879">
    <property type="term" value="C:axonemal microtubule"/>
    <property type="evidence" value="ECO:0007669"/>
    <property type="project" value="TreeGrafter"/>
</dbReference>
<gene>
    <name evidence="9" type="ORF">JXQ802_LOCUS9424</name>
</gene>
<proteinExistence type="predicted"/>
<comment type="subunit">
    <text evidence="8">Microtubule inner protein component of sperm flagellar doublet microtubules.</text>
</comment>
<evidence type="ECO:0000256" key="6">
    <source>
        <dbReference type="ARBA" id="ARBA00023273"/>
    </source>
</evidence>
<dbReference type="InterPro" id="IPR054709">
    <property type="entry name" value="CFAP107"/>
</dbReference>
<name>A0A814A2H4_9BILA</name>
<accession>A0A814A2H4</accession>
<evidence type="ECO:0000313" key="9">
    <source>
        <dbReference type="EMBL" id="CAF0906682.1"/>
    </source>
</evidence>
<dbReference type="Proteomes" id="UP000663870">
    <property type="component" value="Unassembled WGS sequence"/>
</dbReference>
<reference evidence="9" key="1">
    <citation type="submission" date="2021-02" db="EMBL/GenBank/DDBJ databases">
        <authorList>
            <person name="Nowell W R."/>
        </authorList>
    </citation>
    <scope>NUCLEOTIDE SEQUENCE</scope>
</reference>
<evidence type="ECO:0000256" key="3">
    <source>
        <dbReference type="ARBA" id="ARBA00022846"/>
    </source>
</evidence>
<sequence length="305" mass="36507">MTFQADRFYNPKDGTYANVPIMPIHTEKFRGKRQYGTDVLIGNWYEDRSKSQKSNYTHNSTYRIDYPAHIDYLPDTILRRRLLLSQEERPRRMILGHHNINDRKQLISSYDEHYNRRGPYGHDQFPAERKWALQDDCWIPEHSDHPLEGEPTRLGLMEKKRSQSQSLYRSHTMPEISEYTDRYIPRESKLYSESTRVAIPRLYSTALDRTNAINKDLNYRSITNSSRRQPTTRDAKEIDYIRSFQRDITIPRTYYYLGKVSDRIDDKMREKFPFLPTPIHNLQQIKSSTMEQLQNQQQQEQTLYA</sequence>
<evidence type="ECO:0000256" key="8">
    <source>
        <dbReference type="ARBA" id="ARBA00046435"/>
    </source>
</evidence>
<dbReference type="Pfam" id="PF22595">
    <property type="entry name" value="CFAP107"/>
    <property type="match status" value="1"/>
</dbReference>
<evidence type="ECO:0000256" key="2">
    <source>
        <dbReference type="ARBA" id="ARBA00022490"/>
    </source>
</evidence>
<dbReference type="InterPro" id="IPR037662">
    <property type="entry name" value="CFAP68/107"/>
</dbReference>
<evidence type="ECO:0000256" key="4">
    <source>
        <dbReference type="ARBA" id="ARBA00023069"/>
    </source>
</evidence>
<dbReference type="PANTHER" id="PTHR31180">
    <property type="entry name" value="CILIA- AND FLAGELLA-ASSOCIATED PROTEIN 107-RELATED"/>
    <property type="match status" value="1"/>
</dbReference>
<organism evidence="9 10">
    <name type="scientific">Rotaria sordida</name>
    <dbReference type="NCBI Taxonomy" id="392033"/>
    <lineage>
        <taxon>Eukaryota</taxon>
        <taxon>Metazoa</taxon>
        <taxon>Spiralia</taxon>
        <taxon>Gnathifera</taxon>
        <taxon>Rotifera</taxon>
        <taxon>Eurotatoria</taxon>
        <taxon>Bdelloidea</taxon>
        <taxon>Philodinida</taxon>
        <taxon>Philodinidae</taxon>
        <taxon>Rotaria</taxon>
    </lineage>
</organism>
<keyword evidence="2" id="KW-0963">Cytoplasm</keyword>
<evidence type="ECO:0000256" key="7">
    <source>
        <dbReference type="ARBA" id="ARBA00035003"/>
    </source>
</evidence>
<keyword evidence="4" id="KW-0969">Cilium</keyword>
<dbReference type="PANTHER" id="PTHR31180:SF2">
    <property type="entry name" value="CILIA- AND FLAGELLA-ASSOCIATED PROTEIN 107"/>
    <property type="match status" value="1"/>
</dbReference>
<protein>
    <submittedName>
        <fullName evidence="9">Uncharacterized protein</fullName>
    </submittedName>
</protein>
<comment type="caution">
    <text evidence="9">The sequence shown here is derived from an EMBL/GenBank/DDBJ whole genome shotgun (WGS) entry which is preliminary data.</text>
</comment>
<comment type="function">
    <text evidence="7">Microtubule inner protein (MIP) part of the dynein-decorated doublet microtubules (DMTs) in cilia axoneme, which is required for motile cilia beating.</text>
</comment>
<dbReference type="AlphaFoldDB" id="A0A814A2H4"/>
<comment type="subcellular location">
    <subcellularLocation>
        <location evidence="1">Cytoplasm</location>
        <location evidence="1">Cytoskeleton</location>
        <location evidence="1">Flagellum axoneme</location>
    </subcellularLocation>
</comment>
<keyword evidence="6" id="KW-0966">Cell projection</keyword>
<evidence type="ECO:0000256" key="1">
    <source>
        <dbReference type="ARBA" id="ARBA00004611"/>
    </source>
</evidence>
<keyword evidence="3" id="KW-0282">Flagellum</keyword>
<dbReference type="GO" id="GO:0030317">
    <property type="term" value="P:flagellated sperm motility"/>
    <property type="evidence" value="ECO:0007669"/>
    <property type="project" value="InterPro"/>
</dbReference>
<evidence type="ECO:0000313" key="10">
    <source>
        <dbReference type="Proteomes" id="UP000663870"/>
    </source>
</evidence>
<keyword evidence="10" id="KW-1185">Reference proteome</keyword>
<dbReference type="EMBL" id="CAJNOL010000173">
    <property type="protein sequence ID" value="CAF0906682.1"/>
    <property type="molecule type" value="Genomic_DNA"/>
</dbReference>